<name>A0A6J5NCF9_9CAUD</name>
<keyword evidence="1" id="KW-0812">Transmembrane</keyword>
<keyword evidence="1" id="KW-0472">Membrane</keyword>
<feature type="transmembrane region" description="Helical" evidence="1">
    <location>
        <begin position="373"/>
        <end position="395"/>
    </location>
</feature>
<protein>
    <submittedName>
        <fullName evidence="2">Uncharacterized protein</fullName>
    </submittedName>
</protein>
<feature type="transmembrane region" description="Helical" evidence="1">
    <location>
        <begin position="477"/>
        <end position="503"/>
    </location>
</feature>
<feature type="transmembrane region" description="Helical" evidence="1">
    <location>
        <begin position="336"/>
        <end position="353"/>
    </location>
</feature>
<evidence type="ECO:0000313" key="2">
    <source>
        <dbReference type="EMBL" id="CAB4156563.1"/>
    </source>
</evidence>
<organism evidence="2">
    <name type="scientific">uncultured Caudovirales phage</name>
    <dbReference type="NCBI Taxonomy" id="2100421"/>
    <lineage>
        <taxon>Viruses</taxon>
        <taxon>Duplodnaviria</taxon>
        <taxon>Heunggongvirae</taxon>
        <taxon>Uroviricota</taxon>
        <taxon>Caudoviricetes</taxon>
        <taxon>Peduoviridae</taxon>
        <taxon>Maltschvirus</taxon>
        <taxon>Maltschvirus maltsch</taxon>
    </lineage>
</organism>
<evidence type="ECO:0000256" key="1">
    <source>
        <dbReference type="SAM" id="Phobius"/>
    </source>
</evidence>
<sequence>MAEATPTMEVRARLTAETAQFTKGMQQASQSMQSFTQQSSALRGAVTGIGVAAGAATAAVLAFSQKAFMAAARVDELDIAMNAVGKSTGLGYYAIHDAAVAIKDMGIEMGIAQQSAIKFAQNNLDLAYASKLARAAQDLAVVSGMNSTDTYNMLTHAVITGRSEVLKSVGIQKSAGQMYEEYAKTLGKSASALTYQEKQQATATGALKEAAKVAGAYEAAMDSPGKVLRSFARLNNEIQVSMGNVLLKAFGPMIKALYDFEKYVSKALEKSKLLKIYLDAMSMVLVKLTKPITDVVKKMKDWAEGFSTAGRTADEARSKAQQILPTVTSLAEKFEVLLPVVASVGAAFATLAGKQLFSMVPVLGSVMSKLSPFPVALLVLALTSTQVRTAILNLISAFKPLMPIFTTLAKVSAQAAVIGVAVLAKAINWLAGAVRGVIGFVQNNITLFKALGAILVAVAAGFLAYRAYLIASGIASAIFTAYTAIMTFVMLDAALAANALAAALLANPIPVIIVAVVALISAFVYLMKTNETFAKVVAVVFNFVVKTIIYVFASIVEAVGYVLKAFGGLMYVFGFLAEVVAKVFEFVMDVIITYYQTQLKAIKWIVDAFVSLMESHGILYDVVKTIFNGIIKVITLVVTGVLNILAYVITGILNLVKGFNFLLEGAKDIFFAVLEVASKMGKGMFSIFEKVAEGIGTFLASSFDALTGWVRGLVSLLGFIPGLADKVNGALDSVKKTIMSVPTKIVGLGQDAFDGIINGAKKAVNGVVGIGNGIEKGLTTARDFLKDFSAKVKEFGDKDNGAKIIDVMVSGAKMASGALGKMIDVMQDVKDFDVARSVGDFVNGLAEKSVKAGEFLIGLSATMMEFADKTDFAAALGDGIGNLINKVKDSLKEGLGFGDVLAEEKKKFNDANPNFDDGSKAAEDAAKAADRMKAIREAMQAGIESIKGVLDDLRKASADFANSLKDTIVGFAGLKGIELPDGFIPKAKSLIENMRGRLDKANQFAQQIAMLQSQGLDAGALKDIIEAGPIKGAQLAASILGGDAKANIAQINALQKAISFSGAAIGQFGADAAFGGLIGNAQTQLDRMTEAELSARTSGTNQFIQQGAFQVVVNTSGATTSEEELKMITDKIEQTFAILARELAAK</sequence>
<proteinExistence type="predicted"/>
<dbReference type="EMBL" id="LR796637">
    <property type="protein sequence ID" value="CAB4156563.1"/>
    <property type="molecule type" value="Genomic_DNA"/>
</dbReference>
<gene>
    <name evidence="2" type="ORF">UFOVP655_69</name>
</gene>
<reference evidence="2" key="1">
    <citation type="submission" date="2020-04" db="EMBL/GenBank/DDBJ databases">
        <authorList>
            <person name="Chiriac C."/>
            <person name="Salcher M."/>
            <person name="Ghai R."/>
            <person name="Kavagutti S V."/>
        </authorList>
    </citation>
    <scope>NUCLEOTIDE SEQUENCE</scope>
</reference>
<feature type="transmembrane region" description="Helical" evidence="1">
    <location>
        <begin position="407"/>
        <end position="427"/>
    </location>
</feature>
<feature type="transmembrane region" description="Helical" evidence="1">
    <location>
        <begin position="509"/>
        <end position="527"/>
    </location>
</feature>
<feature type="transmembrane region" description="Helical" evidence="1">
    <location>
        <begin position="629"/>
        <end position="656"/>
    </location>
</feature>
<feature type="transmembrane region" description="Helical" evidence="1">
    <location>
        <begin position="41"/>
        <end position="63"/>
    </location>
</feature>
<feature type="transmembrane region" description="Helical" evidence="1">
    <location>
        <begin position="539"/>
        <end position="563"/>
    </location>
</feature>
<feature type="transmembrane region" description="Helical" evidence="1">
    <location>
        <begin position="569"/>
        <end position="592"/>
    </location>
</feature>
<accession>A0A6J5NCF9</accession>
<keyword evidence="1" id="KW-1133">Transmembrane helix</keyword>
<feature type="transmembrane region" description="Helical" evidence="1">
    <location>
        <begin position="447"/>
        <end position="465"/>
    </location>
</feature>